<proteinExistence type="predicted"/>
<keyword evidence="1" id="KW-0175">Coiled coil</keyword>
<dbReference type="Proteomes" id="UP000813444">
    <property type="component" value="Unassembled WGS sequence"/>
</dbReference>
<comment type="caution">
    <text evidence="2">The sequence shown here is derived from an EMBL/GenBank/DDBJ whole genome shotgun (WGS) entry which is preliminary data.</text>
</comment>
<sequence>MATKIQRLLAGPAHAQFQCSFLQKLPGEIRHQIYRLVLAEFVGSSPGTQFDRDTCYTRPNYSGIRRSDIRLLRTCRAILRECWFLPYRLREVTRFATWETRRPSRLHFVGAERAHKRVIDERMDQGFDPVIENLQVFAQLVLLEAGGAEVVLREFGNPVSGFLPFSRLTLTIRHHDWWFWEDDKPLRIDGRWIEGLSAVLMPSLQEVCMELETLERKKEQVDAIVQQMCERWYFKRADGVALFADTRPGFHPVSRWRGSSKWDNRRWVRDETEADMLDYYIVTVKFTLAPELEKRGGRVSATAKSDAEAGVFDKARMNLNIPSAKQIMDKTAWIKTWTGPGFGYAEHEYAGISSHYLP</sequence>
<dbReference type="OrthoDB" id="288942at2759"/>
<name>A0A8K0SS42_9HYPO</name>
<feature type="coiled-coil region" evidence="1">
    <location>
        <begin position="204"/>
        <end position="231"/>
    </location>
</feature>
<evidence type="ECO:0000313" key="2">
    <source>
        <dbReference type="EMBL" id="KAH7313715.1"/>
    </source>
</evidence>
<evidence type="ECO:0000313" key="3">
    <source>
        <dbReference type="Proteomes" id="UP000813444"/>
    </source>
</evidence>
<evidence type="ECO:0000256" key="1">
    <source>
        <dbReference type="SAM" id="Coils"/>
    </source>
</evidence>
<organism evidence="2 3">
    <name type="scientific">Stachybotrys elegans</name>
    <dbReference type="NCBI Taxonomy" id="80388"/>
    <lineage>
        <taxon>Eukaryota</taxon>
        <taxon>Fungi</taxon>
        <taxon>Dikarya</taxon>
        <taxon>Ascomycota</taxon>
        <taxon>Pezizomycotina</taxon>
        <taxon>Sordariomycetes</taxon>
        <taxon>Hypocreomycetidae</taxon>
        <taxon>Hypocreales</taxon>
        <taxon>Stachybotryaceae</taxon>
        <taxon>Stachybotrys</taxon>
    </lineage>
</organism>
<dbReference type="AlphaFoldDB" id="A0A8K0SS42"/>
<reference evidence="2" key="1">
    <citation type="journal article" date="2021" name="Nat. Commun.">
        <title>Genetic determinants of endophytism in the Arabidopsis root mycobiome.</title>
        <authorList>
            <person name="Mesny F."/>
            <person name="Miyauchi S."/>
            <person name="Thiergart T."/>
            <person name="Pickel B."/>
            <person name="Atanasova L."/>
            <person name="Karlsson M."/>
            <person name="Huettel B."/>
            <person name="Barry K.W."/>
            <person name="Haridas S."/>
            <person name="Chen C."/>
            <person name="Bauer D."/>
            <person name="Andreopoulos W."/>
            <person name="Pangilinan J."/>
            <person name="LaButti K."/>
            <person name="Riley R."/>
            <person name="Lipzen A."/>
            <person name="Clum A."/>
            <person name="Drula E."/>
            <person name="Henrissat B."/>
            <person name="Kohler A."/>
            <person name="Grigoriev I.V."/>
            <person name="Martin F.M."/>
            <person name="Hacquard S."/>
        </authorList>
    </citation>
    <scope>NUCLEOTIDE SEQUENCE</scope>
    <source>
        <strain evidence="2">MPI-CAGE-CH-0235</strain>
    </source>
</reference>
<keyword evidence="3" id="KW-1185">Reference proteome</keyword>
<accession>A0A8K0SS42</accession>
<gene>
    <name evidence="2" type="ORF">B0I35DRAFT_452081</name>
</gene>
<dbReference type="EMBL" id="JAGPNK010000009">
    <property type="protein sequence ID" value="KAH7313715.1"/>
    <property type="molecule type" value="Genomic_DNA"/>
</dbReference>
<protein>
    <submittedName>
        <fullName evidence="2">Uncharacterized protein</fullName>
    </submittedName>
</protein>